<accession>A0A9Q8ZET7</accession>
<dbReference type="PANTHER" id="PTHR48182:SF2">
    <property type="entry name" value="PROTEIN SERAC1"/>
    <property type="match status" value="1"/>
</dbReference>
<dbReference type="GO" id="GO:0005783">
    <property type="term" value="C:endoplasmic reticulum"/>
    <property type="evidence" value="ECO:0007669"/>
    <property type="project" value="UniProtKB-SubCell"/>
</dbReference>
<reference evidence="10" key="1">
    <citation type="submission" date="2021-12" db="EMBL/GenBank/DDBJ databases">
        <title>Curvularia clavata genome.</title>
        <authorList>
            <person name="Cao Y."/>
        </authorList>
    </citation>
    <scope>NUCLEOTIDE SEQUENCE</scope>
    <source>
        <strain evidence="10">Yc1106</strain>
    </source>
</reference>
<proteinExistence type="inferred from homology"/>
<dbReference type="GO" id="GO:0016020">
    <property type="term" value="C:membrane"/>
    <property type="evidence" value="ECO:0007669"/>
    <property type="project" value="UniProtKB-SubCell"/>
</dbReference>
<dbReference type="InterPro" id="IPR052374">
    <property type="entry name" value="SERAC1"/>
</dbReference>
<comment type="similarity">
    <text evidence="4">Belongs to the putative lipase ROG1 family.</text>
</comment>
<evidence type="ECO:0000256" key="6">
    <source>
        <dbReference type="ARBA" id="ARBA00023128"/>
    </source>
</evidence>
<organism evidence="10 11">
    <name type="scientific">Curvularia clavata</name>
    <dbReference type="NCBI Taxonomy" id="95742"/>
    <lineage>
        <taxon>Eukaryota</taxon>
        <taxon>Fungi</taxon>
        <taxon>Dikarya</taxon>
        <taxon>Ascomycota</taxon>
        <taxon>Pezizomycotina</taxon>
        <taxon>Dothideomycetes</taxon>
        <taxon>Pleosporomycetidae</taxon>
        <taxon>Pleosporales</taxon>
        <taxon>Pleosporineae</taxon>
        <taxon>Pleosporaceae</taxon>
        <taxon>Curvularia</taxon>
    </lineage>
</organism>
<dbReference type="EMBL" id="CP089280">
    <property type="protein sequence ID" value="USP82002.1"/>
    <property type="molecule type" value="Genomic_DNA"/>
</dbReference>
<keyword evidence="8" id="KW-0812">Transmembrane</keyword>
<dbReference type="InterPro" id="IPR029058">
    <property type="entry name" value="AB_hydrolase_fold"/>
</dbReference>
<dbReference type="PANTHER" id="PTHR48182">
    <property type="entry name" value="PROTEIN SERAC1"/>
    <property type="match status" value="1"/>
</dbReference>
<evidence type="ECO:0000259" key="9">
    <source>
        <dbReference type="Pfam" id="PF05057"/>
    </source>
</evidence>
<dbReference type="Gene3D" id="3.40.50.1820">
    <property type="entry name" value="alpha/beta hydrolase"/>
    <property type="match status" value="1"/>
</dbReference>
<keyword evidence="5" id="KW-0256">Endoplasmic reticulum</keyword>
<comment type="subcellular location">
    <subcellularLocation>
        <location evidence="2">Endoplasmic reticulum</location>
    </subcellularLocation>
    <subcellularLocation>
        <location evidence="3">Membrane</location>
    </subcellularLocation>
    <subcellularLocation>
        <location evidence="1">Mitochondrion</location>
    </subcellularLocation>
</comment>
<dbReference type="GO" id="GO:0005739">
    <property type="term" value="C:mitochondrion"/>
    <property type="evidence" value="ECO:0007669"/>
    <property type="project" value="UniProtKB-SubCell"/>
</dbReference>
<keyword evidence="7 8" id="KW-0472">Membrane</keyword>
<evidence type="ECO:0000256" key="8">
    <source>
        <dbReference type="SAM" id="Phobius"/>
    </source>
</evidence>
<evidence type="ECO:0000256" key="2">
    <source>
        <dbReference type="ARBA" id="ARBA00004240"/>
    </source>
</evidence>
<dbReference type="AlphaFoldDB" id="A0A9Q8ZET7"/>
<sequence length="549" mass="61473">MAMVSTRLDPNEVCLKLIANPDNALLDIIAVHGMNPKNDLDHPNKTWTHQEPQGSGTNWLRDLLPPYVPRARIMMYQYNANIAFGPSTAGVQEQAENLLQLLSVQREHARSRPIIFIAHSMGGIIVKQALATAYSAPSGEYAAIYIFTFALFLFGVPHRGSNVPRQAWVEIPRKIFQLCGYSIHDSFLSSVTEGSNYAEQLQNSFKPLLGFYNVFTVCETIGDSKFGIKIVPKESAELGAFSEVVYYPNRTHRTICKFRDSNDDVWQHVSDMLSRAAERAVNSTHYSPISDTRKAMLNPLSTNLEDTQFVDRQIIPSITQVIEQAQKITKQLRTGPQSAVDLEQIVQAQTTKISSCEQAWSGIISAVLLIISGPVALIIATVMVRAIKALPSPVVVSQEAERGLERQQKIVDLTKQTIEVLNSECNSAVQTHNTLQTFLVPETCFNVVRAVNQLEQVRPLHLDLDREIAASVQKLHKLIYRDLQESERRLELIQKAVEKVKSLENGDEAEFWMQLAPYVKENMEAERQNLLETGTTGTQEDETGCCVIL</sequence>
<evidence type="ECO:0000256" key="4">
    <source>
        <dbReference type="ARBA" id="ARBA00007920"/>
    </source>
</evidence>
<gene>
    <name evidence="10" type="ORF">yc1106_09276</name>
</gene>
<evidence type="ECO:0000256" key="1">
    <source>
        <dbReference type="ARBA" id="ARBA00004173"/>
    </source>
</evidence>
<feature type="domain" description="DUF676" evidence="9">
    <location>
        <begin position="70"/>
        <end position="170"/>
    </location>
</feature>
<evidence type="ECO:0000256" key="3">
    <source>
        <dbReference type="ARBA" id="ARBA00004370"/>
    </source>
</evidence>
<evidence type="ECO:0000313" key="11">
    <source>
        <dbReference type="Proteomes" id="UP001056012"/>
    </source>
</evidence>
<dbReference type="InterPro" id="IPR007751">
    <property type="entry name" value="DUF676_lipase-like"/>
</dbReference>
<dbReference type="Pfam" id="PF05057">
    <property type="entry name" value="DUF676"/>
    <property type="match status" value="1"/>
</dbReference>
<keyword evidence="8" id="KW-1133">Transmembrane helix</keyword>
<evidence type="ECO:0000313" key="10">
    <source>
        <dbReference type="EMBL" id="USP82002.1"/>
    </source>
</evidence>
<feature type="transmembrane region" description="Helical" evidence="8">
    <location>
        <begin position="359"/>
        <end position="384"/>
    </location>
</feature>
<dbReference type="OrthoDB" id="427518at2759"/>
<protein>
    <recommendedName>
        <fullName evidence="9">DUF676 domain-containing protein</fullName>
    </recommendedName>
</protein>
<name>A0A9Q8ZET7_CURCL</name>
<keyword evidence="11" id="KW-1185">Reference proteome</keyword>
<keyword evidence="6" id="KW-0496">Mitochondrion</keyword>
<evidence type="ECO:0000256" key="7">
    <source>
        <dbReference type="ARBA" id="ARBA00023136"/>
    </source>
</evidence>
<dbReference type="SUPFAM" id="SSF53474">
    <property type="entry name" value="alpha/beta-Hydrolases"/>
    <property type="match status" value="1"/>
</dbReference>
<evidence type="ECO:0000256" key="5">
    <source>
        <dbReference type="ARBA" id="ARBA00022824"/>
    </source>
</evidence>
<dbReference type="Proteomes" id="UP001056012">
    <property type="component" value="Chromosome 7"/>
</dbReference>
<dbReference type="VEuPathDB" id="FungiDB:yc1106_09276"/>